<dbReference type="GO" id="GO:0010308">
    <property type="term" value="F:acireductone dioxygenase (Ni2+-requiring) activity"/>
    <property type="evidence" value="ECO:0007669"/>
    <property type="project" value="UniProtKB-EC"/>
</dbReference>
<evidence type="ECO:0000256" key="8">
    <source>
        <dbReference type="ARBA" id="ARBA00023167"/>
    </source>
</evidence>
<feature type="binding site" evidence="9">
    <location>
        <position position="140"/>
    </location>
    <ligand>
        <name>Ni(2+)</name>
        <dbReference type="ChEBI" id="CHEBI:49786"/>
    </ligand>
</feature>
<feature type="site" description="May play a role in transmitting local conformational changes" evidence="9">
    <location>
        <position position="101"/>
    </location>
</feature>
<dbReference type="PANTHER" id="PTHR23418:SF0">
    <property type="entry name" value="ACIREDUCTONE DIOXYGENASE"/>
    <property type="match status" value="1"/>
</dbReference>
<dbReference type="RefSeq" id="WP_310343680.1">
    <property type="nucleotide sequence ID" value="NZ_JAVDXO010000006.1"/>
</dbReference>
<feature type="binding site" evidence="9">
    <location>
        <position position="102"/>
    </location>
    <ligand>
        <name>Fe(2+)</name>
        <dbReference type="ChEBI" id="CHEBI:29033"/>
    </ligand>
</feature>
<comment type="pathway">
    <text evidence="9">Amino-acid biosynthesis; L-methionine biosynthesis via salvage pathway; L-methionine from S-methyl-5-thio-alpha-D-ribose 1-phosphate: step 5/6.</text>
</comment>
<keyword evidence="4 9" id="KW-0479">Metal-binding</keyword>
<feature type="binding site" evidence="9">
    <location>
        <position position="98"/>
    </location>
    <ligand>
        <name>Fe(2+)</name>
        <dbReference type="ChEBI" id="CHEBI:29033"/>
    </ligand>
</feature>
<evidence type="ECO:0000256" key="4">
    <source>
        <dbReference type="ARBA" id="ARBA00022723"/>
    </source>
</evidence>
<evidence type="ECO:0000256" key="6">
    <source>
        <dbReference type="ARBA" id="ARBA00023002"/>
    </source>
</evidence>
<comment type="subunit">
    <text evidence="9">Monomer.</text>
</comment>
<keyword evidence="11" id="KW-1185">Reference proteome</keyword>
<feature type="binding site" evidence="9">
    <location>
        <position position="98"/>
    </location>
    <ligand>
        <name>Ni(2+)</name>
        <dbReference type="ChEBI" id="CHEBI:49786"/>
    </ligand>
</feature>
<dbReference type="EC" id="1.13.11.54" evidence="9"/>
<feature type="binding site" evidence="9">
    <location>
        <position position="96"/>
    </location>
    <ligand>
        <name>Fe(2+)</name>
        <dbReference type="ChEBI" id="CHEBI:29033"/>
    </ligand>
</feature>
<feature type="binding site" evidence="9">
    <location>
        <position position="102"/>
    </location>
    <ligand>
        <name>Ni(2+)</name>
        <dbReference type="ChEBI" id="CHEBI:49786"/>
    </ligand>
</feature>
<evidence type="ECO:0000256" key="9">
    <source>
        <dbReference type="HAMAP-Rule" id="MF_01682"/>
    </source>
</evidence>
<dbReference type="Gene3D" id="2.60.120.10">
    <property type="entry name" value="Jelly Rolls"/>
    <property type="match status" value="1"/>
</dbReference>
<evidence type="ECO:0000256" key="1">
    <source>
        <dbReference type="ARBA" id="ARBA00000428"/>
    </source>
</evidence>
<feature type="binding site" evidence="9">
    <location>
        <position position="96"/>
    </location>
    <ligand>
        <name>Ni(2+)</name>
        <dbReference type="ChEBI" id="CHEBI:49786"/>
    </ligand>
</feature>
<dbReference type="HAMAP" id="MF_01682">
    <property type="entry name" value="Salvage_MtnD"/>
    <property type="match status" value="1"/>
</dbReference>
<comment type="similarity">
    <text evidence="9">Belongs to the acireductone dioxygenase (ARD) family.</text>
</comment>
<accession>A0ABU1ZR39</accession>
<gene>
    <name evidence="9" type="primary">mtnD</name>
    <name evidence="10" type="ORF">J2X15_002708</name>
</gene>
<feature type="site" description="May play a role in metal incorporation in vivo" evidence="9">
    <location>
        <position position="95"/>
    </location>
</feature>
<sequence length="183" mass="19980">MTTLTTYHVSTPGQLVLQTRDDLVIAHTLAQAGIQFERWAVRTLPADADSAAVLSAYAPEIERLKASKGYTTVDVARITPEHPDRAAMRQKFIEEHTHADDEVRFFVEGAGAFYLHLGDTVLQVLCEAGDLISVPAGTRHWFDMGPAPRFTAIRLFVSPDGWVGHFTGDPLSAAIPRLDAVAA</sequence>
<evidence type="ECO:0000313" key="10">
    <source>
        <dbReference type="EMBL" id="MDR7307421.1"/>
    </source>
</evidence>
<dbReference type="EMBL" id="JAVDXO010000006">
    <property type="protein sequence ID" value="MDR7307421.1"/>
    <property type="molecule type" value="Genomic_DNA"/>
</dbReference>
<evidence type="ECO:0000256" key="3">
    <source>
        <dbReference type="ARBA" id="ARBA00022605"/>
    </source>
</evidence>
<comment type="function">
    <text evidence="9">Catalyzes 2 different reactions between oxygene and the acireductone 1,2-dihydroxy-3-keto-5-methylthiopentene (DHK-MTPene) depending upon the metal bound in the active site. Fe-containing acireductone dioxygenase (Fe-ARD) produces formate and 2-keto-4-methylthiobutyrate (KMTB), the alpha-ketoacid precursor of methionine in the methionine recycle pathway. Ni-containing acireductone dioxygenase (Ni-ARD) produces methylthiopropionate, carbon monoxide and formate, and does not lie on the methionine recycle pathway.</text>
</comment>
<comment type="catalytic activity">
    <reaction evidence="9">
        <text>1,2-dihydroxy-5-(methylsulfanyl)pent-1-en-3-one + O2 = 3-(methylsulfanyl)propanoate + CO + formate + 2 H(+)</text>
        <dbReference type="Rhea" id="RHEA:14161"/>
        <dbReference type="ChEBI" id="CHEBI:15378"/>
        <dbReference type="ChEBI" id="CHEBI:15379"/>
        <dbReference type="ChEBI" id="CHEBI:15740"/>
        <dbReference type="ChEBI" id="CHEBI:17245"/>
        <dbReference type="ChEBI" id="CHEBI:49016"/>
        <dbReference type="ChEBI" id="CHEBI:49252"/>
        <dbReference type="EC" id="1.13.11.53"/>
    </reaction>
</comment>
<dbReference type="InterPro" id="IPR023956">
    <property type="entry name" value="ARD_bac"/>
</dbReference>
<feature type="site" description="Important to generate the dianion" evidence="9">
    <location>
        <position position="104"/>
    </location>
</feature>
<dbReference type="Pfam" id="PF03079">
    <property type="entry name" value="ARD"/>
    <property type="match status" value="1"/>
</dbReference>
<dbReference type="EC" id="1.13.11.53" evidence="9"/>
<feature type="binding site" evidence="9">
    <location>
        <position position="140"/>
    </location>
    <ligand>
        <name>Fe(2+)</name>
        <dbReference type="ChEBI" id="CHEBI:29033"/>
    </ligand>
</feature>
<proteinExistence type="inferred from homology"/>
<dbReference type="InterPro" id="IPR014710">
    <property type="entry name" value="RmlC-like_jellyroll"/>
</dbReference>
<dbReference type="PANTHER" id="PTHR23418">
    <property type="entry name" value="ACIREDUCTONE DIOXYGENASE"/>
    <property type="match status" value="1"/>
</dbReference>
<dbReference type="Proteomes" id="UP001268089">
    <property type="component" value="Unassembled WGS sequence"/>
</dbReference>
<keyword evidence="3 9" id="KW-0028">Amino-acid biosynthesis</keyword>
<comment type="catalytic activity">
    <reaction evidence="1 9">
        <text>1,2-dihydroxy-5-(methylsulfanyl)pent-1-en-3-one + O2 = 4-methylsulfanyl-2-oxobutanoate + formate + 2 H(+)</text>
        <dbReference type="Rhea" id="RHEA:24504"/>
        <dbReference type="ChEBI" id="CHEBI:15378"/>
        <dbReference type="ChEBI" id="CHEBI:15379"/>
        <dbReference type="ChEBI" id="CHEBI:15740"/>
        <dbReference type="ChEBI" id="CHEBI:16723"/>
        <dbReference type="ChEBI" id="CHEBI:49252"/>
        <dbReference type="EC" id="1.13.11.54"/>
    </reaction>
</comment>
<evidence type="ECO:0000313" key="11">
    <source>
        <dbReference type="Proteomes" id="UP001268089"/>
    </source>
</evidence>
<reference evidence="10 11" key="1">
    <citation type="submission" date="2023-07" db="EMBL/GenBank/DDBJ databases">
        <title>Sorghum-associated microbial communities from plants grown in Nebraska, USA.</title>
        <authorList>
            <person name="Schachtman D."/>
        </authorList>
    </citation>
    <scope>NUCLEOTIDE SEQUENCE [LARGE SCALE GENOMIC DNA]</scope>
    <source>
        <strain evidence="10 11">BE308</strain>
    </source>
</reference>
<keyword evidence="5 9" id="KW-0223">Dioxygenase</keyword>
<comment type="caution">
    <text evidence="10">The sequence shown here is derived from an EMBL/GenBank/DDBJ whole genome shotgun (WGS) entry which is preliminary data.</text>
</comment>
<dbReference type="SUPFAM" id="SSF51182">
    <property type="entry name" value="RmlC-like cupins"/>
    <property type="match status" value="1"/>
</dbReference>
<dbReference type="CDD" id="cd02232">
    <property type="entry name" value="cupin_ARD"/>
    <property type="match status" value="1"/>
</dbReference>
<dbReference type="InterPro" id="IPR011051">
    <property type="entry name" value="RmlC_Cupin_sf"/>
</dbReference>
<dbReference type="GO" id="GO:0010309">
    <property type="term" value="F:acireductone dioxygenase [iron(II)-requiring] activity"/>
    <property type="evidence" value="ECO:0007669"/>
    <property type="project" value="UniProtKB-EC"/>
</dbReference>
<comment type="cofactor">
    <cofactor evidence="9">
        <name>Ni(2+)</name>
        <dbReference type="ChEBI" id="CHEBI:49786"/>
    </cofactor>
    <text evidence="9">Binds 1 nickel ion per monomer.</text>
</comment>
<keyword evidence="2 9" id="KW-0533">Nickel</keyword>
<dbReference type="InterPro" id="IPR004313">
    <property type="entry name" value="ARD"/>
</dbReference>
<evidence type="ECO:0000256" key="2">
    <source>
        <dbReference type="ARBA" id="ARBA00022596"/>
    </source>
</evidence>
<comment type="cofactor">
    <cofactor evidence="9">
        <name>Fe(2+)</name>
        <dbReference type="ChEBI" id="CHEBI:29033"/>
    </cofactor>
    <text evidence="9">Binds 1 Fe(2+) cation per monomer.</text>
</comment>
<keyword evidence="7 9" id="KW-0408">Iron</keyword>
<evidence type="ECO:0000256" key="7">
    <source>
        <dbReference type="ARBA" id="ARBA00023004"/>
    </source>
</evidence>
<evidence type="ECO:0000256" key="5">
    <source>
        <dbReference type="ARBA" id="ARBA00022964"/>
    </source>
</evidence>
<keyword evidence="8 9" id="KW-0486">Methionine biosynthesis</keyword>
<protein>
    <recommendedName>
        <fullName evidence="9">Acireductone dioxygenase</fullName>
    </recommendedName>
    <alternativeName>
        <fullName evidence="9">1,2-dihydroxy-3-keto-5-methylthiopentene dioxygenase</fullName>
        <shortName evidence="9">DHK-MTPene dioxygenase</shortName>
    </alternativeName>
    <alternativeName>
        <fullName evidence="9">Acireductone dioxygenase (Fe(2+)-requiring)</fullName>
        <shortName evidence="9">ARD'</shortName>
        <shortName evidence="9">Fe-ARD</shortName>
        <ecNumber evidence="9">1.13.11.54</ecNumber>
    </alternativeName>
    <alternativeName>
        <fullName evidence="9">Acireductone dioxygenase (Ni(2+)-requiring)</fullName>
        <shortName evidence="9">ARD</shortName>
        <shortName evidence="9">Ni-ARD</shortName>
        <ecNumber evidence="9">1.13.11.53</ecNumber>
    </alternativeName>
</protein>
<name>A0ABU1ZR39_9BURK</name>
<organism evidence="10 11">
    <name type="scientific">Rhodoferax saidenbachensis</name>
    <dbReference type="NCBI Taxonomy" id="1484693"/>
    <lineage>
        <taxon>Bacteria</taxon>
        <taxon>Pseudomonadati</taxon>
        <taxon>Pseudomonadota</taxon>
        <taxon>Betaproteobacteria</taxon>
        <taxon>Burkholderiales</taxon>
        <taxon>Comamonadaceae</taxon>
        <taxon>Rhodoferax</taxon>
    </lineage>
</organism>
<keyword evidence="6 9" id="KW-0560">Oxidoreductase</keyword>